<dbReference type="EMBL" id="JAPQKI010000005">
    <property type="protein sequence ID" value="KAJ5099249.1"/>
    <property type="molecule type" value="Genomic_DNA"/>
</dbReference>
<dbReference type="Proteomes" id="UP001149074">
    <property type="component" value="Unassembled WGS sequence"/>
</dbReference>
<evidence type="ECO:0000313" key="1">
    <source>
        <dbReference type="EMBL" id="KAJ5099249.1"/>
    </source>
</evidence>
<evidence type="ECO:0000313" key="2">
    <source>
        <dbReference type="Proteomes" id="UP001149074"/>
    </source>
</evidence>
<protein>
    <submittedName>
        <fullName evidence="1">Uncharacterized protein</fullName>
    </submittedName>
</protein>
<sequence>MSEKEWNAVIRNNNLLSAHRLVFSNLGRLTDGSKKVKFRRIERAPYSAFVLKPRKFASHEILDADVKVEVSLGNP</sequence>
<reference evidence="1" key="1">
    <citation type="submission" date="2022-11" db="EMBL/GenBank/DDBJ databases">
        <authorList>
            <person name="Petersen C."/>
        </authorList>
    </citation>
    <scope>NUCLEOTIDE SEQUENCE</scope>
    <source>
        <strain evidence="1">IBT 30761</strain>
    </source>
</reference>
<dbReference type="OrthoDB" id="2562973at2759"/>
<dbReference type="AlphaFoldDB" id="A0A9W9FFK6"/>
<comment type="caution">
    <text evidence="1">The sequence shown here is derived from an EMBL/GenBank/DDBJ whole genome shotgun (WGS) entry which is preliminary data.</text>
</comment>
<organism evidence="1 2">
    <name type="scientific">Penicillium argentinense</name>
    <dbReference type="NCBI Taxonomy" id="1131581"/>
    <lineage>
        <taxon>Eukaryota</taxon>
        <taxon>Fungi</taxon>
        <taxon>Dikarya</taxon>
        <taxon>Ascomycota</taxon>
        <taxon>Pezizomycotina</taxon>
        <taxon>Eurotiomycetes</taxon>
        <taxon>Eurotiomycetidae</taxon>
        <taxon>Eurotiales</taxon>
        <taxon>Aspergillaceae</taxon>
        <taxon>Penicillium</taxon>
    </lineage>
</organism>
<gene>
    <name evidence="1" type="ORF">N7532_006250</name>
</gene>
<accession>A0A9W9FFK6</accession>
<name>A0A9W9FFK6_9EURO</name>
<proteinExistence type="predicted"/>
<dbReference type="GeneID" id="81357723"/>
<reference evidence="1" key="2">
    <citation type="journal article" date="2023" name="IMA Fungus">
        <title>Comparative genomic study of the Penicillium genus elucidates a diverse pangenome and 15 lateral gene transfer events.</title>
        <authorList>
            <person name="Petersen C."/>
            <person name="Sorensen T."/>
            <person name="Nielsen M.R."/>
            <person name="Sondergaard T.E."/>
            <person name="Sorensen J.L."/>
            <person name="Fitzpatrick D.A."/>
            <person name="Frisvad J.C."/>
            <person name="Nielsen K.L."/>
        </authorList>
    </citation>
    <scope>NUCLEOTIDE SEQUENCE</scope>
    <source>
        <strain evidence="1">IBT 30761</strain>
    </source>
</reference>
<dbReference type="RefSeq" id="XP_056474903.1">
    <property type="nucleotide sequence ID" value="XM_056618744.1"/>
</dbReference>
<keyword evidence="2" id="KW-1185">Reference proteome</keyword>